<dbReference type="Proteomes" id="UP001161691">
    <property type="component" value="Unassembled WGS sequence"/>
</dbReference>
<dbReference type="PANTHER" id="PTHR39210">
    <property type="entry name" value="HEPARIN-SULFATE LYASE"/>
    <property type="match status" value="1"/>
</dbReference>
<evidence type="ECO:0000256" key="4">
    <source>
        <dbReference type="ARBA" id="ARBA00023239"/>
    </source>
</evidence>
<name>A0ABT6TSD9_9BACL</name>
<evidence type="ECO:0000313" key="9">
    <source>
        <dbReference type="Proteomes" id="UP001161691"/>
    </source>
</evidence>
<dbReference type="InterPro" id="IPR031680">
    <property type="entry name" value="Hepar_II_III_N"/>
</dbReference>
<feature type="compositionally biased region" description="Gly residues" evidence="5">
    <location>
        <begin position="383"/>
        <end position="397"/>
    </location>
</feature>
<dbReference type="InterPro" id="IPR008929">
    <property type="entry name" value="Chondroitin_lyas"/>
</dbReference>
<keyword evidence="4 8" id="KW-0456">Lyase</keyword>
<evidence type="ECO:0000256" key="3">
    <source>
        <dbReference type="ARBA" id="ARBA00022764"/>
    </source>
</evidence>
<dbReference type="Gene3D" id="1.50.10.100">
    <property type="entry name" value="Chondroitin AC/alginate lyase"/>
    <property type="match status" value="1"/>
</dbReference>
<accession>A0ABT6TSD9</accession>
<evidence type="ECO:0000259" key="7">
    <source>
        <dbReference type="Pfam" id="PF16889"/>
    </source>
</evidence>
<protein>
    <submittedName>
        <fullName evidence="8">Alginate lyase family protein</fullName>
    </submittedName>
</protein>
<evidence type="ECO:0000256" key="1">
    <source>
        <dbReference type="ARBA" id="ARBA00004418"/>
    </source>
</evidence>
<dbReference type="Pfam" id="PF16889">
    <property type="entry name" value="Hepar_II_III_N"/>
    <property type="match status" value="1"/>
</dbReference>
<sequence>MPTTMGPANGYYLTFDELKQAATAYAAGHPAGAAEALETADRARRGQFRVPFSMLSGEWVDLGTPIDWMRNPSRDPEFTWVLNRHGHLRAMGKAYLLTGNEAYATDAAAQLAAWIRSCPAPCGEAYEEAAYFQKPGPWRLLETGVRPLSWIFAYACMEPVWRRDALCLAQFEEALAAHAAYLAAYLGDPSINHAIMHMQGLHAISVLLSEHPRAAFWRQLALERLELCILRQVGEDGVQTELAVHYHNAAIECFALPYLLARKTGDRFPDAYRARLAAMADFAAATIRPDGSSSPLSDSDCNRWGARMLALLGEVLEDNALRARGEPDWEDVWIAGPAMVAGGLGREGEDRAGVGSSGADGSGAGSSGAGGSDAGSSGADGSDAGGSSAGESGVGGADADGSGAGAVAGGLDIGGFVAGGSGAGLSYRVFPHAGYHVLRDPQHYLLFDAAPLGGAHGHADALQLEWFYRGHAVFLDNGRYTYEESADRRYFKGTKAHNTIAVDGLDQTEYISSQRWADREAEVTLHRSLHRADYTLLDASHDGYRRLPDPVTHRRWLIADRQLDALILVDWLIASDSHRLAQHFYLHRDTTVSEAEGGFAYFINPEGRDARLRMSWHFSGACEAPAVSAVTGYRSDSYGTKYETPALRADIAAGGTAGIVAIVAPHDAGDPGWRCVACRIDEEALVVAIELENASGVRYRIDVNPQGYERTLF</sequence>
<feature type="domain" description="Heparinase II/III-like C-terminal" evidence="6">
    <location>
        <begin position="428"/>
        <end position="639"/>
    </location>
</feature>
<feature type="compositionally biased region" description="Gly residues" evidence="5">
    <location>
        <begin position="355"/>
        <end position="373"/>
    </location>
</feature>
<keyword evidence="3" id="KW-0574">Periplasm</keyword>
<dbReference type="GO" id="GO:0016829">
    <property type="term" value="F:lyase activity"/>
    <property type="evidence" value="ECO:0007669"/>
    <property type="project" value="UniProtKB-KW"/>
</dbReference>
<dbReference type="Pfam" id="PF07940">
    <property type="entry name" value="Hepar_II_III_C"/>
    <property type="match status" value="1"/>
</dbReference>
<dbReference type="SUPFAM" id="SSF48230">
    <property type="entry name" value="Chondroitin AC/alginate lyase"/>
    <property type="match status" value="1"/>
</dbReference>
<dbReference type="InterPro" id="IPR012480">
    <property type="entry name" value="Hepar_II_III_C"/>
</dbReference>
<proteinExistence type="predicted"/>
<evidence type="ECO:0000256" key="2">
    <source>
        <dbReference type="ARBA" id="ARBA00022729"/>
    </source>
</evidence>
<comment type="caution">
    <text evidence="8">The sequence shown here is derived from an EMBL/GenBank/DDBJ whole genome shotgun (WGS) entry which is preliminary data.</text>
</comment>
<comment type="subcellular location">
    <subcellularLocation>
        <location evidence="1">Periplasm</location>
    </subcellularLocation>
</comment>
<dbReference type="EMBL" id="JAGRPV010000001">
    <property type="protein sequence ID" value="MDI4649768.1"/>
    <property type="molecule type" value="Genomic_DNA"/>
</dbReference>
<keyword evidence="2" id="KW-0732">Signal</keyword>
<organism evidence="8 9">
    <name type="scientific">Cohnella hashimotonis</name>
    <dbReference type="NCBI Taxonomy" id="2826895"/>
    <lineage>
        <taxon>Bacteria</taxon>
        <taxon>Bacillati</taxon>
        <taxon>Bacillota</taxon>
        <taxon>Bacilli</taxon>
        <taxon>Bacillales</taxon>
        <taxon>Paenibacillaceae</taxon>
        <taxon>Cohnella</taxon>
    </lineage>
</organism>
<gene>
    <name evidence="8" type="ORF">KB449_32880</name>
</gene>
<dbReference type="RefSeq" id="WP_282912376.1">
    <property type="nucleotide sequence ID" value="NZ_JAGRPV010000001.1"/>
</dbReference>
<dbReference type="PANTHER" id="PTHR39210:SF1">
    <property type="entry name" value="HEPARIN-SULFATE LYASE"/>
    <property type="match status" value="1"/>
</dbReference>
<keyword evidence="9" id="KW-1185">Reference proteome</keyword>
<evidence type="ECO:0000256" key="5">
    <source>
        <dbReference type="SAM" id="MobiDB-lite"/>
    </source>
</evidence>
<dbReference type="Gene3D" id="2.70.98.70">
    <property type="match status" value="1"/>
</dbReference>
<feature type="region of interest" description="Disordered" evidence="5">
    <location>
        <begin position="345"/>
        <end position="397"/>
    </location>
</feature>
<evidence type="ECO:0000259" key="6">
    <source>
        <dbReference type="Pfam" id="PF07940"/>
    </source>
</evidence>
<feature type="domain" description="Heparin-sulfate lyase N-terminal" evidence="7">
    <location>
        <begin position="58"/>
        <end position="300"/>
    </location>
</feature>
<reference evidence="8" key="1">
    <citation type="submission" date="2023-04" db="EMBL/GenBank/DDBJ databases">
        <title>Comparative genomic analysis of Cohnella hashimotonis sp. nov., isolated from the International Space Station.</title>
        <authorList>
            <person name="Venkateswaran K."/>
            <person name="Simpson A."/>
        </authorList>
    </citation>
    <scope>NUCLEOTIDE SEQUENCE</scope>
    <source>
        <strain evidence="8">F6_2S_P_1</strain>
    </source>
</reference>
<evidence type="ECO:0000313" key="8">
    <source>
        <dbReference type="EMBL" id="MDI4649768.1"/>
    </source>
</evidence>